<comment type="caution">
    <text evidence="3">The sequence shown here is derived from an EMBL/GenBank/DDBJ whole genome shotgun (WGS) entry which is preliminary data.</text>
</comment>
<feature type="chain" id="PRO_5042077436" evidence="2">
    <location>
        <begin position="20"/>
        <end position="214"/>
    </location>
</feature>
<organism evidence="3 4">
    <name type="scientific">Frankliniella fusca</name>
    <dbReference type="NCBI Taxonomy" id="407009"/>
    <lineage>
        <taxon>Eukaryota</taxon>
        <taxon>Metazoa</taxon>
        <taxon>Ecdysozoa</taxon>
        <taxon>Arthropoda</taxon>
        <taxon>Hexapoda</taxon>
        <taxon>Insecta</taxon>
        <taxon>Pterygota</taxon>
        <taxon>Neoptera</taxon>
        <taxon>Paraneoptera</taxon>
        <taxon>Thysanoptera</taxon>
        <taxon>Terebrantia</taxon>
        <taxon>Thripoidea</taxon>
        <taxon>Thripidae</taxon>
        <taxon>Frankliniella</taxon>
    </lineage>
</organism>
<sequence length="214" mass="23205">MKTLPLPALLAVCLAVVHCAPAAHEKVQNEPSESKQANEMETYTINSEIFKTGQKIQKTDKKADKDAEKSVKGAAVNGNEKNLALKSAPLAVKDKAETKAPQNVEEIPKKAEKRSQVEKSIKKAEDLVQNAVKEAESRSPAAKPAPAVEKRAADNPAVTLNVKVGTAKITANTARLLLDQSKRKRKLKMNKLIVNDPNSQWLRALKEDSNNAAG</sequence>
<feature type="region of interest" description="Disordered" evidence="1">
    <location>
        <begin position="131"/>
        <end position="155"/>
    </location>
</feature>
<feature type="compositionally biased region" description="Basic and acidic residues" evidence="1">
    <location>
        <begin position="57"/>
        <end position="71"/>
    </location>
</feature>
<keyword evidence="2" id="KW-0732">Signal</keyword>
<feature type="region of interest" description="Disordered" evidence="1">
    <location>
        <begin position="54"/>
        <end position="118"/>
    </location>
</feature>
<reference evidence="3" key="1">
    <citation type="submission" date="2021-07" db="EMBL/GenBank/DDBJ databases">
        <authorList>
            <person name="Catto M.A."/>
            <person name="Jacobson A."/>
            <person name="Kennedy G."/>
            <person name="Labadie P."/>
            <person name="Hunt B.G."/>
            <person name="Srinivasan R."/>
        </authorList>
    </citation>
    <scope>NUCLEOTIDE SEQUENCE</scope>
    <source>
        <strain evidence="3">PL_HMW_Pooled</strain>
        <tissue evidence="3">Head</tissue>
    </source>
</reference>
<reference evidence="3" key="2">
    <citation type="journal article" date="2023" name="BMC Genomics">
        <title>Pest status, molecular evolution, and epigenetic factors derived from the genome assembly of Frankliniella fusca, a thysanopteran phytovirus vector.</title>
        <authorList>
            <person name="Catto M.A."/>
            <person name="Labadie P.E."/>
            <person name="Jacobson A.L."/>
            <person name="Kennedy G.G."/>
            <person name="Srinivasan R."/>
            <person name="Hunt B.G."/>
        </authorList>
    </citation>
    <scope>NUCLEOTIDE SEQUENCE</scope>
    <source>
        <strain evidence="3">PL_HMW_Pooled</strain>
    </source>
</reference>
<accession>A0AAE1L8J9</accession>
<proteinExistence type="predicted"/>
<gene>
    <name evidence="3" type="ORF">KUF71_019763</name>
</gene>
<feature type="compositionally biased region" description="Basic and acidic residues" evidence="1">
    <location>
        <begin position="106"/>
        <end position="118"/>
    </location>
</feature>
<evidence type="ECO:0000256" key="2">
    <source>
        <dbReference type="SAM" id="SignalP"/>
    </source>
</evidence>
<keyword evidence="4" id="KW-1185">Reference proteome</keyword>
<protein>
    <submittedName>
        <fullName evidence="3">Protein ELYS</fullName>
    </submittedName>
</protein>
<evidence type="ECO:0000313" key="3">
    <source>
        <dbReference type="EMBL" id="KAK3909754.1"/>
    </source>
</evidence>
<name>A0AAE1L8J9_9NEOP</name>
<dbReference type="Proteomes" id="UP001219518">
    <property type="component" value="Unassembled WGS sequence"/>
</dbReference>
<dbReference type="EMBL" id="JAHWGI010000118">
    <property type="protein sequence ID" value="KAK3909754.1"/>
    <property type="molecule type" value="Genomic_DNA"/>
</dbReference>
<evidence type="ECO:0000256" key="1">
    <source>
        <dbReference type="SAM" id="MobiDB-lite"/>
    </source>
</evidence>
<dbReference type="AlphaFoldDB" id="A0AAE1L8J9"/>
<feature type="signal peptide" evidence="2">
    <location>
        <begin position="1"/>
        <end position="19"/>
    </location>
</feature>
<evidence type="ECO:0000313" key="4">
    <source>
        <dbReference type="Proteomes" id="UP001219518"/>
    </source>
</evidence>